<dbReference type="KEGG" id="pprf:DPRO_3584"/>
<dbReference type="InterPro" id="IPR002104">
    <property type="entry name" value="Integrase_catalytic"/>
</dbReference>
<dbReference type="Gene3D" id="1.10.443.10">
    <property type="entry name" value="Intergrase catalytic core"/>
    <property type="match status" value="1"/>
</dbReference>
<dbReference type="InterPro" id="IPR013762">
    <property type="entry name" value="Integrase-like_cat_sf"/>
</dbReference>
<keyword evidence="6" id="KW-1185">Reference proteome</keyword>
<comment type="similarity">
    <text evidence="1">Belongs to the 'phage' integrase family.</text>
</comment>
<organism evidence="5 6">
    <name type="scientific">Pseudodesulfovibrio profundus</name>
    <dbReference type="NCBI Taxonomy" id="57320"/>
    <lineage>
        <taxon>Bacteria</taxon>
        <taxon>Pseudomonadati</taxon>
        <taxon>Thermodesulfobacteriota</taxon>
        <taxon>Desulfovibrionia</taxon>
        <taxon>Desulfovibrionales</taxon>
        <taxon>Desulfovibrionaceae</taxon>
    </lineage>
</organism>
<feature type="domain" description="Tyr recombinase" evidence="4">
    <location>
        <begin position="164"/>
        <end position="335"/>
    </location>
</feature>
<dbReference type="RefSeq" id="WP_097013214.1">
    <property type="nucleotide sequence ID" value="NZ_LT907975.1"/>
</dbReference>
<sequence length="340" mass="39193">MSVGVTKDGRWYAQYRVAHRKSPKKEYFGKGTEAKKAAHERNAEVNLMKKRGEEIRADHIYLDELGQVYLDHEKARGRERKFLKEVANRLNSSYLPALNHAPIHKLKADDFNVLALEYADLSPNSFNRYITYLNVIFNFGVEFEYIEKNPMAAWRKRVLKRENHRELNVDAEDIKAILDHSPLHVYKAIKLILNTGCRPGKTELLKIKYSDVDFHNKRVRIRGSKTARSDRYVPLRDEFLEEIKGWQATAECDHIVEYKGKPVQSYIKAFRTAVKNSGIGKKVVPYQLRHFFASSLIANKADIKAVASLMGHSGPAMLFKVYYHLIGDGEKEAIEKLSDI</sequence>
<evidence type="ECO:0000313" key="5">
    <source>
        <dbReference type="EMBL" id="SOB60500.1"/>
    </source>
</evidence>
<gene>
    <name evidence="5" type="ORF">DPRO_3584</name>
</gene>
<name>A0A2C8FD84_9BACT</name>
<dbReference type="AlphaFoldDB" id="A0A2C8FD84"/>
<evidence type="ECO:0000313" key="6">
    <source>
        <dbReference type="Proteomes" id="UP000219215"/>
    </source>
</evidence>
<accession>A0A2C8FD84</accession>
<dbReference type="GO" id="GO:0003677">
    <property type="term" value="F:DNA binding"/>
    <property type="evidence" value="ECO:0007669"/>
    <property type="project" value="UniProtKB-KW"/>
</dbReference>
<dbReference type="InterPro" id="IPR050090">
    <property type="entry name" value="Tyrosine_recombinase_XerCD"/>
</dbReference>
<dbReference type="OrthoDB" id="5418320at2"/>
<dbReference type="PANTHER" id="PTHR30349">
    <property type="entry name" value="PHAGE INTEGRASE-RELATED"/>
    <property type="match status" value="1"/>
</dbReference>
<dbReference type="GO" id="GO:0006310">
    <property type="term" value="P:DNA recombination"/>
    <property type="evidence" value="ECO:0007669"/>
    <property type="project" value="UniProtKB-KW"/>
</dbReference>
<evidence type="ECO:0000256" key="3">
    <source>
        <dbReference type="ARBA" id="ARBA00023172"/>
    </source>
</evidence>
<reference evidence="6" key="1">
    <citation type="submission" date="2017-09" db="EMBL/GenBank/DDBJ databases">
        <authorList>
            <person name="Regsiter A."/>
            <person name="William W."/>
        </authorList>
    </citation>
    <scope>NUCLEOTIDE SEQUENCE [LARGE SCALE GENOMIC DNA]</scope>
    <source>
        <strain evidence="6">500-1</strain>
    </source>
</reference>
<proteinExistence type="inferred from homology"/>
<dbReference type="EMBL" id="LT907975">
    <property type="protein sequence ID" value="SOB60500.1"/>
    <property type="molecule type" value="Genomic_DNA"/>
</dbReference>
<dbReference type="InterPro" id="IPR010998">
    <property type="entry name" value="Integrase_recombinase_N"/>
</dbReference>
<dbReference type="PANTHER" id="PTHR30349:SF41">
    <property type="entry name" value="INTEGRASE_RECOMBINASE PROTEIN MJ0367-RELATED"/>
    <property type="match status" value="1"/>
</dbReference>
<protein>
    <submittedName>
        <fullName evidence="5">Integrase family protein</fullName>
    </submittedName>
</protein>
<keyword evidence="2" id="KW-0238">DNA-binding</keyword>
<dbReference type="Pfam" id="PF00589">
    <property type="entry name" value="Phage_integrase"/>
    <property type="match status" value="1"/>
</dbReference>
<dbReference type="CDD" id="cd00796">
    <property type="entry name" value="INT_Rci_Hp1_C"/>
    <property type="match status" value="1"/>
</dbReference>
<dbReference type="Gene3D" id="1.10.150.130">
    <property type="match status" value="1"/>
</dbReference>
<dbReference type="InterPro" id="IPR011010">
    <property type="entry name" value="DNA_brk_join_enz"/>
</dbReference>
<dbReference type="Proteomes" id="UP000219215">
    <property type="component" value="Chromosome DPRO"/>
</dbReference>
<dbReference type="GO" id="GO:0015074">
    <property type="term" value="P:DNA integration"/>
    <property type="evidence" value="ECO:0007669"/>
    <property type="project" value="InterPro"/>
</dbReference>
<evidence type="ECO:0000259" key="4">
    <source>
        <dbReference type="PROSITE" id="PS51898"/>
    </source>
</evidence>
<keyword evidence="3" id="KW-0233">DNA recombination</keyword>
<evidence type="ECO:0000256" key="1">
    <source>
        <dbReference type="ARBA" id="ARBA00008857"/>
    </source>
</evidence>
<dbReference type="SUPFAM" id="SSF56349">
    <property type="entry name" value="DNA breaking-rejoining enzymes"/>
    <property type="match status" value="1"/>
</dbReference>
<evidence type="ECO:0000256" key="2">
    <source>
        <dbReference type="ARBA" id="ARBA00023125"/>
    </source>
</evidence>
<dbReference type="PROSITE" id="PS51898">
    <property type="entry name" value="TYR_RECOMBINASE"/>
    <property type="match status" value="1"/>
</dbReference>